<dbReference type="Pfam" id="PF00589">
    <property type="entry name" value="Phage_integrase"/>
    <property type="match status" value="1"/>
</dbReference>
<evidence type="ECO:0000256" key="1">
    <source>
        <dbReference type="ARBA" id="ARBA00023172"/>
    </source>
</evidence>
<dbReference type="Proteomes" id="UP000318995">
    <property type="component" value="Unassembled WGS sequence"/>
</dbReference>
<organism evidence="4 5">
    <name type="scientific">Botrimarina hoheduenensis</name>
    <dbReference type="NCBI Taxonomy" id="2528000"/>
    <lineage>
        <taxon>Bacteria</taxon>
        <taxon>Pseudomonadati</taxon>
        <taxon>Planctomycetota</taxon>
        <taxon>Planctomycetia</taxon>
        <taxon>Pirellulales</taxon>
        <taxon>Lacipirellulaceae</taxon>
        <taxon>Botrimarina</taxon>
    </lineage>
</organism>
<dbReference type="GO" id="GO:0006310">
    <property type="term" value="P:DNA recombination"/>
    <property type="evidence" value="ECO:0007669"/>
    <property type="project" value="UniProtKB-KW"/>
</dbReference>
<sequence>MSLVGRHRVFGTLPPLFNLFQVGGHHAGRPGGSNDHLDLPREGHPVGLTPHTSSDPYGRVELPHALARKYPNANREWVWQFVFPQEHRWNNAKSGDQGRHHVHESLVQKAIKQAVRQAGLTKRVTSHTFRHSFATHLLTDGYDIRTVQELLGHKDVRTTMIYTHVLNRGGRGVRSPADGLRHRPR</sequence>
<keyword evidence="1" id="KW-0233">DNA recombination</keyword>
<keyword evidence="5" id="KW-1185">Reference proteome</keyword>
<proteinExistence type="predicted"/>
<dbReference type="GO" id="GO:0015074">
    <property type="term" value="P:DNA integration"/>
    <property type="evidence" value="ECO:0007669"/>
    <property type="project" value="InterPro"/>
</dbReference>
<dbReference type="PANTHER" id="PTHR30349:SF64">
    <property type="entry name" value="PROPHAGE INTEGRASE INTD-RELATED"/>
    <property type="match status" value="1"/>
</dbReference>
<evidence type="ECO:0000256" key="2">
    <source>
        <dbReference type="SAM" id="MobiDB-lite"/>
    </source>
</evidence>
<evidence type="ECO:0000313" key="5">
    <source>
        <dbReference type="Proteomes" id="UP000318995"/>
    </source>
</evidence>
<dbReference type="PROSITE" id="PS51898">
    <property type="entry name" value="TYR_RECOMBINASE"/>
    <property type="match status" value="1"/>
</dbReference>
<gene>
    <name evidence="4" type="primary">xerD_2</name>
    <name evidence="4" type="ORF">Pla111_27940</name>
</gene>
<reference evidence="4 5" key="1">
    <citation type="submission" date="2019-02" db="EMBL/GenBank/DDBJ databases">
        <title>Deep-cultivation of Planctomycetes and their phenomic and genomic characterization uncovers novel biology.</title>
        <authorList>
            <person name="Wiegand S."/>
            <person name="Jogler M."/>
            <person name="Boedeker C."/>
            <person name="Pinto D."/>
            <person name="Vollmers J."/>
            <person name="Rivas-Marin E."/>
            <person name="Kohn T."/>
            <person name="Peeters S.H."/>
            <person name="Heuer A."/>
            <person name="Rast P."/>
            <person name="Oberbeckmann S."/>
            <person name="Bunk B."/>
            <person name="Jeske O."/>
            <person name="Meyerdierks A."/>
            <person name="Storesund J.E."/>
            <person name="Kallscheuer N."/>
            <person name="Luecker S."/>
            <person name="Lage O.M."/>
            <person name="Pohl T."/>
            <person name="Merkel B.J."/>
            <person name="Hornburger P."/>
            <person name="Mueller R.-W."/>
            <person name="Bruemmer F."/>
            <person name="Labrenz M."/>
            <person name="Spormann A.M."/>
            <person name="Op Den Camp H."/>
            <person name="Overmann J."/>
            <person name="Amann R."/>
            <person name="Jetten M.S.M."/>
            <person name="Mascher T."/>
            <person name="Medema M.H."/>
            <person name="Devos D.P."/>
            <person name="Kaster A.-K."/>
            <person name="Ovreas L."/>
            <person name="Rohde M."/>
            <person name="Galperin M.Y."/>
            <person name="Jogler C."/>
        </authorList>
    </citation>
    <scope>NUCLEOTIDE SEQUENCE [LARGE SCALE GENOMIC DNA]</scope>
    <source>
        <strain evidence="4 5">Pla111</strain>
    </source>
</reference>
<dbReference type="GO" id="GO:0003677">
    <property type="term" value="F:DNA binding"/>
    <property type="evidence" value="ECO:0007669"/>
    <property type="project" value="InterPro"/>
</dbReference>
<dbReference type="AlphaFoldDB" id="A0A5C5VXN6"/>
<dbReference type="InterPro" id="IPR011010">
    <property type="entry name" value="DNA_brk_join_enz"/>
</dbReference>
<dbReference type="InterPro" id="IPR002104">
    <property type="entry name" value="Integrase_catalytic"/>
</dbReference>
<evidence type="ECO:0000259" key="3">
    <source>
        <dbReference type="PROSITE" id="PS51898"/>
    </source>
</evidence>
<evidence type="ECO:0000313" key="4">
    <source>
        <dbReference type="EMBL" id="TWT42489.1"/>
    </source>
</evidence>
<dbReference type="InterPro" id="IPR050090">
    <property type="entry name" value="Tyrosine_recombinase_XerCD"/>
</dbReference>
<dbReference type="InterPro" id="IPR013762">
    <property type="entry name" value="Integrase-like_cat_sf"/>
</dbReference>
<dbReference type="EMBL" id="SJPH01000007">
    <property type="protein sequence ID" value="TWT42489.1"/>
    <property type="molecule type" value="Genomic_DNA"/>
</dbReference>
<dbReference type="SUPFAM" id="SSF56349">
    <property type="entry name" value="DNA breaking-rejoining enzymes"/>
    <property type="match status" value="1"/>
</dbReference>
<dbReference type="PANTHER" id="PTHR30349">
    <property type="entry name" value="PHAGE INTEGRASE-RELATED"/>
    <property type="match status" value="1"/>
</dbReference>
<accession>A0A5C5VXN6</accession>
<feature type="domain" description="Tyr recombinase" evidence="3">
    <location>
        <begin position="1"/>
        <end position="175"/>
    </location>
</feature>
<feature type="region of interest" description="Disordered" evidence="2">
    <location>
        <begin position="27"/>
        <end position="57"/>
    </location>
</feature>
<dbReference type="Gene3D" id="1.10.443.10">
    <property type="entry name" value="Intergrase catalytic core"/>
    <property type="match status" value="1"/>
</dbReference>
<name>A0A5C5VXN6_9BACT</name>
<comment type="caution">
    <text evidence="4">The sequence shown here is derived from an EMBL/GenBank/DDBJ whole genome shotgun (WGS) entry which is preliminary data.</text>
</comment>
<feature type="compositionally biased region" description="Basic and acidic residues" evidence="2">
    <location>
        <begin position="35"/>
        <end position="44"/>
    </location>
</feature>
<protein>
    <submittedName>
        <fullName evidence="4">Tyrosine recombinase XerD</fullName>
    </submittedName>
</protein>